<protein>
    <submittedName>
        <fullName evidence="10">Di-and tripeptidase</fullName>
    </submittedName>
</protein>
<dbReference type="InterPro" id="IPR002933">
    <property type="entry name" value="Peptidase_M20"/>
</dbReference>
<dbReference type="InterPro" id="IPR015943">
    <property type="entry name" value="WD40/YVTN_repeat-like_dom_sf"/>
</dbReference>
<dbReference type="SUPFAM" id="SSF53187">
    <property type="entry name" value="Zn-dependent exopeptidases"/>
    <property type="match status" value="1"/>
</dbReference>
<keyword evidence="11" id="KW-1185">Reference proteome</keyword>
<sequence>MTGFPCGNIHEGEAGPIPTRPRLPINSTSNSTPNRTPALSVLPFAPPAAHNDSIDAAEFAETVQLVDHSDSELHSLEVLPMVHKWSHTHSILSVVAAPSKDLIFCGTQDSKILIFEISTFALKHVMNCGHRSFGASVLCMTIDPTENFLFTAGSDSLVKVWDLSPFDDKSITKFDIKCTHLAYSLVDIGDIFSISWSDSLQTLFIGAQNASISWCALDLEAGRQSQNPSNSPSSTTSVNKLPHLRFDKFFDSKGPGGSINSTQSKHQLLRTSGTPGSRTPVLVEIKNEHVINFAHNGYVYCMELLSPKNAPEFCDLHKNEFSMYLASCGGDGVIKVWGISQNLDRTLSMKVCASLENEDSILSMHVKDSLIYVGLGNSSINAWDLTTFQLTRSFHFVCDDEDKNDEVLSLCIYNNCIYKATNEGGLCKFELKQDLHDEFNEDKAAKDCLMKLNIHGFLKQKSIEVEKSSVFAVQTFEHSGSTFLLSGGSGSLCLWNITNVGDQKSSAPRSMPPAKSKSIDSIEISNEHLLDSLKKVITYKTISKYPRLYLEESRQCANVFGKLFMSLGAADTKLLPVSNCNPIVYARFSRNLPEVTSEKPTRVLWYGHYDVVDAIEAKDFWETNPFALNAKDGNLYARGVSDNKGPVLAAIYAVAELRKKKQLSTDVVFLIEGEEETGSIGFQDAVNAHKDLIGSIDWVMLSNSYWLDNDTPCLNYGLRGVVNATISVESEKPDRHSGVDGGVSKEPTMDLMQVVGQLACQKTNKIQIPRFYDNLVPIDEAELARLEKIKKYARASNIAEADLDSLLAKWRNPSLTVHRIDVSGPKNNTVIPQRARASISMRVVPGQDLVMIKNELVAFVKDKFDQLQTENAILIEFFHEAEPWLGNPDNLVYQILYAKMKKNWGPSVSDPLFIREGGSIPSIRFLEKAFDAPAAQIPCGQASDNAHLKDEKLRVVNLFKLRDILKDTFRELGLPRLT</sequence>
<proteinExistence type="inferred from homology"/>
<feature type="repeat" description="WD" evidence="7">
    <location>
        <begin position="130"/>
        <end position="164"/>
    </location>
</feature>
<feature type="compositionally biased region" description="Polar residues" evidence="8">
    <location>
        <begin position="25"/>
        <end position="37"/>
    </location>
</feature>
<dbReference type="GO" id="GO:0006751">
    <property type="term" value="P:glutathione catabolic process"/>
    <property type="evidence" value="ECO:0007669"/>
    <property type="project" value="InterPro"/>
</dbReference>
<evidence type="ECO:0000256" key="8">
    <source>
        <dbReference type="SAM" id="MobiDB-lite"/>
    </source>
</evidence>
<dbReference type="Pfam" id="PF07687">
    <property type="entry name" value="M20_dimer"/>
    <property type="match status" value="1"/>
</dbReference>
<dbReference type="InterPro" id="IPR011650">
    <property type="entry name" value="Peptidase_M20_dimer"/>
</dbReference>
<gene>
    <name evidence="10" type="primary">MPUL0A12070</name>
    <name evidence="10" type="ORF">METSCH_A12070</name>
</gene>
<dbReference type="PIRSF" id="PIRSF037237">
    <property type="entry name" value="Peptidase_WD_repeats_DUG2"/>
    <property type="match status" value="1"/>
</dbReference>
<dbReference type="SMART" id="SM00320">
    <property type="entry name" value="WD40"/>
    <property type="match status" value="5"/>
</dbReference>
<dbReference type="Gene3D" id="3.40.630.10">
    <property type="entry name" value="Zn peptidases"/>
    <property type="match status" value="1"/>
</dbReference>
<evidence type="ECO:0000256" key="1">
    <source>
        <dbReference type="ARBA" id="ARBA00006247"/>
    </source>
</evidence>
<dbReference type="Gene3D" id="2.130.10.10">
    <property type="entry name" value="YVTN repeat-like/Quinoprotein amine dehydrogenase"/>
    <property type="match status" value="2"/>
</dbReference>
<evidence type="ECO:0000256" key="6">
    <source>
        <dbReference type="ARBA" id="ARBA00022801"/>
    </source>
</evidence>
<name>A0A4P6XGX0_9ASCO</name>
<feature type="domain" description="Peptidase M20 dimerisation" evidence="9">
    <location>
        <begin position="716"/>
        <end position="864"/>
    </location>
</feature>
<keyword evidence="2 7" id="KW-0853">WD repeat</keyword>
<keyword evidence="6" id="KW-0378">Hydrolase</keyword>
<reference evidence="11" key="1">
    <citation type="submission" date="2019-03" db="EMBL/GenBank/DDBJ databases">
        <title>Snf2 controls pulcherriminic acid biosynthesis and connects pigmentation and antifungal activity of the yeast Metschnikowia pulcherrima.</title>
        <authorList>
            <person name="Gore-Lloyd D."/>
            <person name="Sumann I."/>
            <person name="Brachmann A.O."/>
            <person name="Schneeberger K."/>
            <person name="Ortiz-Merino R.A."/>
            <person name="Moreno-Beltran M."/>
            <person name="Schlaefli M."/>
            <person name="Kirner P."/>
            <person name="Santos Kron A."/>
            <person name="Wolfe K.H."/>
            <person name="Piel J."/>
            <person name="Ahrens C.H."/>
            <person name="Henk D."/>
            <person name="Freimoser F.M."/>
        </authorList>
    </citation>
    <scope>NUCLEOTIDE SEQUENCE [LARGE SCALE GENOMIC DNA]</scope>
    <source>
        <strain evidence="11">APC 1.2</strain>
    </source>
</reference>
<dbReference type="Pfam" id="PF01546">
    <property type="entry name" value="Peptidase_M20"/>
    <property type="match status" value="1"/>
</dbReference>
<dbReference type="PANTHER" id="PTHR43270:SF8">
    <property type="entry name" value="DI- AND TRIPEPTIDASE DUG2-RELATED"/>
    <property type="match status" value="1"/>
</dbReference>
<dbReference type="InterPro" id="IPR017149">
    <property type="entry name" value="GSH_degradosome_Dug2"/>
</dbReference>
<accession>A0A4P6XGX0</accession>
<evidence type="ECO:0000259" key="9">
    <source>
        <dbReference type="Pfam" id="PF07687"/>
    </source>
</evidence>
<keyword evidence="4" id="KW-0479">Metal-binding</keyword>
<feature type="region of interest" description="Disordered" evidence="8">
    <location>
        <begin position="1"/>
        <end position="37"/>
    </location>
</feature>
<dbReference type="InterPro" id="IPR019775">
    <property type="entry name" value="WD40_repeat_CS"/>
</dbReference>
<dbReference type="PANTHER" id="PTHR43270">
    <property type="entry name" value="BETA-ALA-HIS DIPEPTIDASE"/>
    <property type="match status" value="1"/>
</dbReference>
<dbReference type="InterPro" id="IPR001680">
    <property type="entry name" value="WD40_rpt"/>
</dbReference>
<dbReference type="PROSITE" id="PS50294">
    <property type="entry name" value="WD_REPEATS_REGION"/>
    <property type="match status" value="1"/>
</dbReference>
<dbReference type="STRING" id="2163413.A0A4P6XGX0"/>
<evidence type="ECO:0000256" key="3">
    <source>
        <dbReference type="ARBA" id="ARBA00022670"/>
    </source>
</evidence>
<organism evidence="10 11">
    <name type="scientific">Metschnikowia aff. pulcherrima</name>
    <dbReference type="NCBI Taxonomy" id="2163413"/>
    <lineage>
        <taxon>Eukaryota</taxon>
        <taxon>Fungi</taxon>
        <taxon>Dikarya</taxon>
        <taxon>Ascomycota</taxon>
        <taxon>Saccharomycotina</taxon>
        <taxon>Pichiomycetes</taxon>
        <taxon>Metschnikowiaceae</taxon>
        <taxon>Metschnikowia</taxon>
    </lineage>
</organism>
<dbReference type="InterPro" id="IPR036322">
    <property type="entry name" value="WD40_repeat_dom_sf"/>
</dbReference>
<dbReference type="EMBL" id="CP034456">
    <property type="protein sequence ID" value="QBM86562.1"/>
    <property type="molecule type" value="Genomic_DNA"/>
</dbReference>
<keyword evidence="3" id="KW-0645">Protease</keyword>
<dbReference type="InterPro" id="IPR051458">
    <property type="entry name" value="Cyt/Met_Dipeptidase"/>
</dbReference>
<dbReference type="Pfam" id="PF00400">
    <property type="entry name" value="WD40"/>
    <property type="match status" value="1"/>
</dbReference>
<comment type="similarity">
    <text evidence="1">Belongs to the peptidase M20A family.</text>
</comment>
<dbReference type="SUPFAM" id="SSF50978">
    <property type="entry name" value="WD40 repeat-like"/>
    <property type="match status" value="1"/>
</dbReference>
<dbReference type="Gene3D" id="3.30.70.360">
    <property type="match status" value="1"/>
</dbReference>
<evidence type="ECO:0000313" key="11">
    <source>
        <dbReference type="Proteomes" id="UP000292447"/>
    </source>
</evidence>
<evidence type="ECO:0000256" key="2">
    <source>
        <dbReference type="ARBA" id="ARBA00022574"/>
    </source>
</evidence>
<dbReference type="GO" id="GO:0046872">
    <property type="term" value="F:metal ion binding"/>
    <property type="evidence" value="ECO:0007669"/>
    <property type="project" value="UniProtKB-KW"/>
</dbReference>
<dbReference type="GO" id="GO:0008233">
    <property type="term" value="F:peptidase activity"/>
    <property type="evidence" value="ECO:0007669"/>
    <property type="project" value="UniProtKB-KW"/>
</dbReference>
<dbReference type="PROSITE" id="PS00678">
    <property type="entry name" value="WD_REPEATS_1"/>
    <property type="match status" value="1"/>
</dbReference>
<dbReference type="AlphaFoldDB" id="A0A4P6XGX0"/>
<dbReference type="GO" id="GO:0006508">
    <property type="term" value="P:proteolysis"/>
    <property type="evidence" value="ECO:0007669"/>
    <property type="project" value="UniProtKB-KW"/>
</dbReference>
<evidence type="ECO:0000256" key="5">
    <source>
        <dbReference type="ARBA" id="ARBA00022737"/>
    </source>
</evidence>
<evidence type="ECO:0000256" key="4">
    <source>
        <dbReference type="ARBA" id="ARBA00022723"/>
    </source>
</evidence>
<dbReference type="Proteomes" id="UP000292447">
    <property type="component" value="Chromosome I"/>
</dbReference>
<dbReference type="PROSITE" id="PS50082">
    <property type="entry name" value="WD_REPEATS_2"/>
    <property type="match status" value="1"/>
</dbReference>
<evidence type="ECO:0000256" key="7">
    <source>
        <dbReference type="PROSITE-ProRule" id="PRU00221"/>
    </source>
</evidence>
<evidence type="ECO:0000313" key="10">
    <source>
        <dbReference type="EMBL" id="QBM86562.1"/>
    </source>
</evidence>
<keyword evidence="5" id="KW-0677">Repeat</keyword>